<sequence>MTSTAVRDDLGLRPHVEALAHLLTSRTAPPSYAVAVLGEWGGGKSAFLRRLQMQIEARAASGDPEAVASVRVVRWNAWAHGESSVLVGIVAKVVAALPGEDVRGRRRGPLDAKRRARQRTATTNRAERMRARAARLGREIGTAKDASSFVAALHKARVLLLLPWALLRSGWRQALPLVVVLVLAGLVAAGLALLPVVAPDVAAWLAESGTWVSGLLASSGVVAALTALVAGYRSRVAELDPARTGVIGTLSQLVLMTFDQERAKAETRLAELDADDAIDGLSTLLHGDDHQGRLERAHGFVGNLRDDLGTFADQLAQAEEYLRRPGDTDADGRVERIVLHVDDLDRCPPERVVDVLQAVTLLLSTSLFVIVVAADPRTLRHALEQDAAAATHLEGRAAGALDHLDTLFQVPYALPRLVPPVSGRYLLRTAADQGLLPVDLALDPGDDGALAERPASSTLSAQEAGLLALVCEAVTTPRAAKKLLTLYQLVRYATGPDDDLRPAALLLALLVGAPEQASQLLGELDEHADAVHLAAVIETLSGRHAALDHDRCAACAAWRRMRDVTEQAVTAGVPAEVGSHRVWAREVARFSFHLTERH</sequence>
<keyword evidence="5" id="KW-1185">Reference proteome</keyword>
<evidence type="ECO:0000256" key="2">
    <source>
        <dbReference type="SAM" id="Phobius"/>
    </source>
</evidence>
<dbReference type="Pfam" id="PF07693">
    <property type="entry name" value="KAP_NTPase"/>
    <property type="match status" value="1"/>
</dbReference>
<dbReference type="Proteomes" id="UP001596011">
    <property type="component" value="Unassembled WGS sequence"/>
</dbReference>
<feature type="transmembrane region" description="Helical" evidence="2">
    <location>
        <begin position="174"/>
        <end position="198"/>
    </location>
</feature>
<feature type="region of interest" description="Disordered" evidence="1">
    <location>
        <begin position="105"/>
        <end position="124"/>
    </location>
</feature>
<protein>
    <submittedName>
        <fullName evidence="4">P-loop NTPase fold protein</fullName>
    </submittedName>
</protein>
<evidence type="ECO:0000256" key="1">
    <source>
        <dbReference type="SAM" id="MobiDB-lite"/>
    </source>
</evidence>
<evidence type="ECO:0000313" key="5">
    <source>
        <dbReference type="Proteomes" id="UP001596011"/>
    </source>
</evidence>
<dbReference type="PANTHER" id="PTHR22674:SF6">
    <property type="entry name" value="NTPASE KAP FAMILY P-LOOP DOMAIN-CONTAINING PROTEIN 1"/>
    <property type="match status" value="1"/>
</dbReference>
<evidence type="ECO:0000313" key="4">
    <source>
        <dbReference type="EMBL" id="MFC4628417.1"/>
    </source>
</evidence>
<accession>A0ABV9HE56</accession>
<gene>
    <name evidence="4" type="ORF">ACFO6V_09260</name>
</gene>
<dbReference type="InterPro" id="IPR052754">
    <property type="entry name" value="NTPase_KAP_P-loop"/>
</dbReference>
<reference evidence="5" key="1">
    <citation type="journal article" date="2019" name="Int. J. Syst. Evol. Microbiol.">
        <title>The Global Catalogue of Microorganisms (GCM) 10K type strain sequencing project: providing services to taxonomists for standard genome sequencing and annotation.</title>
        <authorList>
            <consortium name="The Broad Institute Genomics Platform"/>
            <consortium name="The Broad Institute Genome Sequencing Center for Infectious Disease"/>
            <person name="Wu L."/>
            <person name="Ma J."/>
        </authorList>
    </citation>
    <scope>NUCLEOTIDE SEQUENCE [LARGE SCALE GENOMIC DNA]</scope>
    <source>
        <strain evidence="5">CCUG 42722</strain>
    </source>
</reference>
<feature type="transmembrane region" description="Helical" evidence="2">
    <location>
        <begin position="210"/>
        <end position="232"/>
    </location>
</feature>
<organism evidence="4 5">
    <name type="scientific">Promicromonospora alba</name>
    <dbReference type="NCBI Taxonomy" id="1616110"/>
    <lineage>
        <taxon>Bacteria</taxon>
        <taxon>Bacillati</taxon>
        <taxon>Actinomycetota</taxon>
        <taxon>Actinomycetes</taxon>
        <taxon>Micrococcales</taxon>
        <taxon>Promicromonosporaceae</taxon>
        <taxon>Promicromonospora</taxon>
    </lineage>
</organism>
<feature type="transmembrane region" description="Helical" evidence="2">
    <location>
        <begin position="355"/>
        <end position="374"/>
    </location>
</feature>
<name>A0ABV9HE56_9MICO</name>
<dbReference type="InterPro" id="IPR011646">
    <property type="entry name" value="KAP_P-loop"/>
</dbReference>
<keyword evidence="2" id="KW-1133">Transmembrane helix</keyword>
<feature type="domain" description="KAP NTPase" evidence="3">
    <location>
        <begin position="15"/>
        <end position="429"/>
    </location>
</feature>
<dbReference type="PANTHER" id="PTHR22674">
    <property type="entry name" value="NTPASE, KAP FAMILY P-LOOP DOMAIN-CONTAINING 1"/>
    <property type="match status" value="1"/>
</dbReference>
<dbReference type="RefSeq" id="WP_377134481.1">
    <property type="nucleotide sequence ID" value="NZ_JBHSFI010000003.1"/>
</dbReference>
<dbReference type="EMBL" id="JBHSFI010000003">
    <property type="protein sequence ID" value="MFC4628417.1"/>
    <property type="molecule type" value="Genomic_DNA"/>
</dbReference>
<keyword evidence="2" id="KW-0812">Transmembrane</keyword>
<proteinExistence type="predicted"/>
<comment type="caution">
    <text evidence="4">The sequence shown here is derived from an EMBL/GenBank/DDBJ whole genome shotgun (WGS) entry which is preliminary data.</text>
</comment>
<evidence type="ECO:0000259" key="3">
    <source>
        <dbReference type="Pfam" id="PF07693"/>
    </source>
</evidence>
<keyword evidence="2" id="KW-0472">Membrane</keyword>